<evidence type="ECO:0000313" key="4">
    <source>
        <dbReference type="Proteomes" id="UP000273643"/>
    </source>
</evidence>
<keyword evidence="1" id="KW-0732">Signal</keyword>
<evidence type="ECO:0000313" key="3">
    <source>
        <dbReference type="EMBL" id="ROQ21417.1"/>
    </source>
</evidence>
<dbReference type="Pfam" id="PF00403">
    <property type="entry name" value="HMA"/>
    <property type="match status" value="1"/>
</dbReference>
<dbReference type="GO" id="GO:0046872">
    <property type="term" value="F:metal ion binding"/>
    <property type="evidence" value="ECO:0007669"/>
    <property type="project" value="InterPro"/>
</dbReference>
<dbReference type="EMBL" id="RJUK01000001">
    <property type="protein sequence ID" value="ROQ21417.1"/>
    <property type="molecule type" value="Genomic_DNA"/>
</dbReference>
<dbReference type="InterPro" id="IPR036163">
    <property type="entry name" value="HMA_dom_sf"/>
</dbReference>
<dbReference type="AlphaFoldDB" id="A0A3N1P2G6"/>
<feature type="chain" id="PRO_5018029938" evidence="1">
    <location>
        <begin position="21"/>
        <end position="105"/>
    </location>
</feature>
<evidence type="ECO:0000256" key="1">
    <source>
        <dbReference type="SAM" id="SignalP"/>
    </source>
</evidence>
<protein>
    <submittedName>
        <fullName evidence="3">Mercuric ion binding protein</fullName>
    </submittedName>
</protein>
<sequence length="105" mass="11122">MATRLSLLLAGLVLSTSALAADNVYVLGVDGLACPFCAFGIEKRLKKIDGVTDVEVDVGESVVRVTLQDDKTLSEERARQAVKEAGFTLRSYSEADSGSGGRDAR</sequence>
<dbReference type="SUPFAM" id="SSF55008">
    <property type="entry name" value="HMA, heavy metal-associated domain"/>
    <property type="match status" value="1"/>
</dbReference>
<dbReference type="PROSITE" id="PS50846">
    <property type="entry name" value="HMA_2"/>
    <property type="match status" value="1"/>
</dbReference>
<feature type="signal peptide" evidence="1">
    <location>
        <begin position="1"/>
        <end position="20"/>
    </location>
</feature>
<dbReference type="OrthoDB" id="5513217at2"/>
<dbReference type="RefSeq" id="WP_123638422.1">
    <property type="nucleotide sequence ID" value="NZ_RJUK01000001.1"/>
</dbReference>
<feature type="domain" description="HMA" evidence="2">
    <location>
        <begin position="23"/>
        <end position="90"/>
    </location>
</feature>
<name>A0A3N1P2G6_9GAMM</name>
<dbReference type="InterPro" id="IPR006121">
    <property type="entry name" value="HMA_dom"/>
</dbReference>
<comment type="caution">
    <text evidence="3">The sequence shown here is derived from an EMBL/GenBank/DDBJ whole genome shotgun (WGS) entry which is preliminary data.</text>
</comment>
<dbReference type="Proteomes" id="UP000273643">
    <property type="component" value="Unassembled WGS sequence"/>
</dbReference>
<dbReference type="Gene3D" id="3.30.70.100">
    <property type="match status" value="1"/>
</dbReference>
<organism evidence="3 4">
    <name type="scientific">Marinimicrobium koreense</name>
    <dbReference type="NCBI Taxonomy" id="306545"/>
    <lineage>
        <taxon>Bacteria</taxon>
        <taxon>Pseudomonadati</taxon>
        <taxon>Pseudomonadota</taxon>
        <taxon>Gammaproteobacteria</taxon>
        <taxon>Cellvibrionales</taxon>
        <taxon>Cellvibrionaceae</taxon>
        <taxon>Marinimicrobium</taxon>
    </lineage>
</organism>
<keyword evidence="4" id="KW-1185">Reference proteome</keyword>
<reference evidence="3 4" key="1">
    <citation type="submission" date="2018-11" db="EMBL/GenBank/DDBJ databases">
        <title>Genomic Encyclopedia of Type Strains, Phase IV (KMG-IV): sequencing the most valuable type-strain genomes for metagenomic binning, comparative biology and taxonomic classification.</title>
        <authorList>
            <person name="Goeker M."/>
        </authorList>
    </citation>
    <scope>NUCLEOTIDE SEQUENCE [LARGE SCALE GENOMIC DNA]</scope>
    <source>
        <strain evidence="3 4">DSM 16974</strain>
    </source>
</reference>
<proteinExistence type="predicted"/>
<dbReference type="CDD" id="cd00371">
    <property type="entry name" value="HMA"/>
    <property type="match status" value="1"/>
</dbReference>
<gene>
    <name evidence="3" type="ORF">EDC38_2041</name>
</gene>
<accession>A0A3N1P2G6</accession>
<evidence type="ECO:0000259" key="2">
    <source>
        <dbReference type="PROSITE" id="PS50846"/>
    </source>
</evidence>